<feature type="compositionally biased region" description="Low complexity" evidence="1">
    <location>
        <begin position="1"/>
        <end position="10"/>
    </location>
</feature>
<keyword evidence="2" id="KW-0472">Membrane</keyword>
<evidence type="ECO:0000256" key="1">
    <source>
        <dbReference type="SAM" id="MobiDB-lite"/>
    </source>
</evidence>
<dbReference type="Proteomes" id="UP000642284">
    <property type="component" value="Unassembled WGS sequence"/>
</dbReference>
<dbReference type="EMBL" id="JACTVJ010000023">
    <property type="protein sequence ID" value="MBC9718067.1"/>
    <property type="molecule type" value="Genomic_DNA"/>
</dbReference>
<keyword evidence="2" id="KW-1133">Transmembrane helix</keyword>
<keyword evidence="2" id="KW-0812">Transmembrane</keyword>
<reference evidence="3 4" key="1">
    <citation type="submission" date="2020-08" db="EMBL/GenBank/DDBJ databases">
        <title>Genemic of Streptomyces polyaspartic.</title>
        <authorList>
            <person name="Liu W."/>
        </authorList>
    </citation>
    <scope>NUCLEOTIDE SEQUENCE [LARGE SCALE GENOMIC DNA]</scope>
    <source>
        <strain evidence="3 4">TRM66268-LWL</strain>
    </source>
</reference>
<proteinExistence type="predicted"/>
<comment type="caution">
    <text evidence="3">The sequence shown here is derived from an EMBL/GenBank/DDBJ whole genome shotgun (WGS) entry which is preliminary data.</text>
</comment>
<gene>
    <name evidence="3" type="ORF">H9Y04_36600</name>
</gene>
<feature type="transmembrane region" description="Helical" evidence="2">
    <location>
        <begin position="260"/>
        <end position="281"/>
    </location>
</feature>
<evidence type="ECO:0008006" key="5">
    <source>
        <dbReference type="Google" id="ProtNLM"/>
    </source>
</evidence>
<feature type="compositionally biased region" description="Basic and acidic residues" evidence="1">
    <location>
        <begin position="36"/>
        <end position="50"/>
    </location>
</feature>
<protein>
    <recommendedName>
        <fullName evidence="5">Secreted protein</fullName>
    </recommendedName>
</protein>
<evidence type="ECO:0000256" key="2">
    <source>
        <dbReference type="SAM" id="Phobius"/>
    </source>
</evidence>
<feature type="transmembrane region" description="Helical" evidence="2">
    <location>
        <begin position="60"/>
        <end position="83"/>
    </location>
</feature>
<name>A0ABR7SSY3_9ACTN</name>
<organism evidence="3 4">
    <name type="scientific">Streptomyces polyasparticus</name>
    <dbReference type="NCBI Taxonomy" id="2767826"/>
    <lineage>
        <taxon>Bacteria</taxon>
        <taxon>Bacillati</taxon>
        <taxon>Actinomycetota</taxon>
        <taxon>Actinomycetes</taxon>
        <taxon>Kitasatosporales</taxon>
        <taxon>Streptomycetaceae</taxon>
        <taxon>Streptomyces</taxon>
    </lineage>
</organism>
<sequence>MTYPQSGSAAPPSPAAPTLPAVPPQGAPPSGPAVMPERRSARAELTDRLRSASTTEPGRLRIIGAVIAALVIAFGALTAWQMADRSAAADDVLHRSAPLSSDAAAIYRSLADANTAAASGFLAANEESPTLRKRYQDDMDMAAEKLSTAAGASRGSGQSARHIENLNRLLPEFAERIESARTYNRQGLPLGGAYLRNANDLMQNEMLPEAKALYDAEKKQLNADYADAKAYPWAAIALGVVAIGGLVWAQRRNFLRTNRVFNHGMVVATAAGTVVLLWLAVGHTFAYSGLSGSYDDGVRSLNALNDARISILQARSSENLTLVSRGAVTVPEGKPKAGEDLYDVQFQEQMLALGDKTKGTLGQAWKLAEDKAGDAPVDKTVFAVTEWKKRHTAARELDNQGDYSQALARVIGDNGDVSKATVECFDLADASLAKAIAHEQKDFRSAAEDGRGAMTGLPVGAAVLAVLGATGAVLGIGRRLSEYR</sequence>
<evidence type="ECO:0000313" key="3">
    <source>
        <dbReference type="EMBL" id="MBC9718067.1"/>
    </source>
</evidence>
<feature type="region of interest" description="Disordered" evidence="1">
    <location>
        <begin position="1"/>
        <end position="53"/>
    </location>
</feature>
<accession>A0ABR7SSY3</accession>
<feature type="transmembrane region" description="Helical" evidence="2">
    <location>
        <begin position="457"/>
        <end position="477"/>
    </location>
</feature>
<dbReference type="RefSeq" id="WP_187818502.1">
    <property type="nucleotide sequence ID" value="NZ_JACTVJ010000023.1"/>
</dbReference>
<feature type="transmembrane region" description="Helical" evidence="2">
    <location>
        <begin position="230"/>
        <end position="248"/>
    </location>
</feature>
<evidence type="ECO:0000313" key="4">
    <source>
        <dbReference type="Proteomes" id="UP000642284"/>
    </source>
</evidence>
<keyword evidence="4" id="KW-1185">Reference proteome</keyword>
<feature type="compositionally biased region" description="Pro residues" evidence="1">
    <location>
        <begin position="11"/>
        <end position="31"/>
    </location>
</feature>